<reference evidence="7" key="2">
    <citation type="submission" date="2023-05" db="EMBL/GenBank/DDBJ databases">
        <authorList>
            <person name="Fouks B."/>
        </authorList>
    </citation>
    <scope>NUCLEOTIDE SEQUENCE</scope>
    <source>
        <strain evidence="7">Stay&amp;Tobe</strain>
        <tissue evidence="7">Testes</tissue>
    </source>
</reference>
<sequence length="222" mass="24916">EESVCYDQLGCFSVEDPWSSPLRPVPLPEPPQKIQTRFYLYTRRRPTKRYYVKAWPDINMKNSYYNGKKPTVFLIHGFMSTGNDTWMDDMKNAYLNNVDANVFIVDWGVGASEPEYNKVCANIRVVGAEVTRLSKYLIIMEGANPAKFHLIGHSLGAHTAGYVAKSISGIGRITGLDPAQLLFEGHRKEIQLDINDAVFVEVMHTDAKPTVPLLGAGILRPI</sequence>
<accession>A0AAD8AEJ2</accession>
<dbReference type="SUPFAM" id="SSF53474">
    <property type="entry name" value="alpha/beta-Hydrolases"/>
    <property type="match status" value="1"/>
</dbReference>
<evidence type="ECO:0000256" key="3">
    <source>
        <dbReference type="ARBA" id="ARBA00022525"/>
    </source>
</evidence>
<evidence type="ECO:0000259" key="6">
    <source>
        <dbReference type="Pfam" id="PF00151"/>
    </source>
</evidence>
<dbReference type="PRINTS" id="PR00821">
    <property type="entry name" value="TAGLIPASE"/>
</dbReference>
<proteinExistence type="inferred from homology"/>
<dbReference type="AlphaFoldDB" id="A0AAD8AEJ2"/>
<evidence type="ECO:0000313" key="7">
    <source>
        <dbReference type="EMBL" id="KAJ9597562.1"/>
    </source>
</evidence>
<dbReference type="Gene3D" id="3.40.50.1820">
    <property type="entry name" value="alpha/beta hydrolase"/>
    <property type="match status" value="1"/>
</dbReference>
<comment type="similarity">
    <text evidence="2 5">Belongs to the AB hydrolase superfamily. Lipase family.</text>
</comment>
<dbReference type="PANTHER" id="PTHR11610">
    <property type="entry name" value="LIPASE"/>
    <property type="match status" value="1"/>
</dbReference>
<dbReference type="GO" id="GO:0005615">
    <property type="term" value="C:extracellular space"/>
    <property type="evidence" value="ECO:0007669"/>
    <property type="project" value="TreeGrafter"/>
</dbReference>
<evidence type="ECO:0000256" key="1">
    <source>
        <dbReference type="ARBA" id="ARBA00004613"/>
    </source>
</evidence>
<keyword evidence="4" id="KW-1015">Disulfide bond</keyword>
<comment type="subcellular location">
    <subcellularLocation>
        <location evidence="1">Secreted</location>
    </subcellularLocation>
</comment>
<dbReference type="InterPro" id="IPR002331">
    <property type="entry name" value="Lipase_panc"/>
</dbReference>
<evidence type="ECO:0000256" key="5">
    <source>
        <dbReference type="RuleBase" id="RU004262"/>
    </source>
</evidence>
<evidence type="ECO:0000313" key="8">
    <source>
        <dbReference type="Proteomes" id="UP001233999"/>
    </source>
</evidence>
<dbReference type="InterPro" id="IPR013818">
    <property type="entry name" value="Lipase"/>
</dbReference>
<evidence type="ECO:0000256" key="2">
    <source>
        <dbReference type="ARBA" id="ARBA00010701"/>
    </source>
</evidence>
<dbReference type="EMBL" id="JASPKZ010001600">
    <property type="protein sequence ID" value="KAJ9597562.1"/>
    <property type="molecule type" value="Genomic_DNA"/>
</dbReference>
<gene>
    <name evidence="7" type="ORF">L9F63_011563</name>
</gene>
<feature type="non-terminal residue" evidence="7">
    <location>
        <position position="222"/>
    </location>
</feature>
<keyword evidence="3" id="KW-0964">Secreted</keyword>
<dbReference type="GO" id="GO:0016042">
    <property type="term" value="P:lipid catabolic process"/>
    <property type="evidence" value="ECO:0007669"/>
    <property type="project" value="TreeGrafter"/>
</dbReference>
<name>A0AAD8AEJ2_DIPPU</name>
<reference evidence="7" key="1">
    <citation type="journal article" date="2023" name="IScience">
        <title>Live-bearing cockroach genome reveals convergent evolutionary mechanisms linked to viviparity in insects and beyond.</title>
        <authorList>
            <person name="Fouks B."/>
            <person name="Harrison M.C."/>
            <person name="Mikhailova A.A."/>
            <person name="Marchal E."/>
            <person name="English S."/>
            <person name="Carruthers M."/>
            <person name="Jennings E.C."/>
            <person name="Chiamaka E.L."/>
            <person name="Frigard R.A."/>
            <person name="Pippel M."/>
            <person name="Attardo G.M."/>
            <person name="Benoit J.B."/>
            <person name="Bornberg-Bauer E."/>
            <person name="Tobe S.S."/>
        </authorList>
    </citation>
    <scope>NUCLEOTIDE SEQUENCE</scope>
    <source>
        <strain evidence="7">Stay&amp;Tobe</strain>
    </source>
</reference>
<dbReference type="PANTHER" id="PTHR11610:SF173">
    <property type="entry name" value="LIPASE DOMAIN-CONTAINING PROTEIN-RELATED"/>
    <property type="match status" value="1"/>
</dbReference>
<comment type="caution">
    <text evidence="7">The sequence shown here is derived from an EMBL/GenBank/DDBJ whole genome shotgun (WGS) entry which is preliminary data.</text>
</comment>
<keyword evidence="8" id="KW-1185">Reference proteome</keyword>
<dbReference type="InterPro" id="IPR029058">
    <property type="entry name" value="AB_hydrolase_fold"/>
</dbReference>
<dbReference type="Proteomes" id="UP001233999">
    <property type="component" value="Unassembled WGS sequence"/>
</dbReference>
<dbReference type="Pfam" id="PF00151">
    <property type="entry name" value="Lipase"/>
    <property type="match status" value="1"/>
</dbReference>
<protein>
    <recommendedName>
        <fullName evidence="6">Lipase domain-containing protein</fullName>
    </recommendedName>
</protein>
<evidence type="ECO:0000256" key="4">
    <source>
        <dbReference type="ARBA" id="ARBA00023157"/>
    </source>
</evidence>
<feature type="domain" description="Lipase" evidence="6">
    <location>
        <begin position="3"/>
        <end position="221"/>
    </location>
</feature>
<organism evidence="7 8">
    <name type="scientific">Diploptera punctata</name>
    <name type="common">Pacific beetle cockroach</name>
    <dbReference type="NCBI Taxonomy" id="6984"/>
    <lineage>
        <taxon>Eukaryota</taxon>
        <taxon>Metazoa</taxon>
        <taxon>Ecdysozoa</taxon>
        <taxon>Arthropoda</taxon>
        <taxon>Hexapoda</taxon>
        <taxon>Insecta</taxon>
        <taxon>Pterygota</taxon>
        <taxon>Neoptera</taxon>
        <taxon>Polyneoptera</taxon>
        <taxon>Dictyoptera</taxon>
        <taxon>Blattodea</taxon>
        <taxon>Blaberoidea</taxon>
        <taxon>Blaberidae</taxon>
        <taxon>Diplopterinae</taxon>
        <taxon>Diploptera</taxon>
    </lineage>
</organism>
<dbReference type="GO" id="GO:0004806">
    <property type="term" value="F:triacylglycerol lipase activity"/>
    <property type="evidence" value="ECO:0007669"/>
    <property type="project" value="InterPro"/>
</dbReference>
<dbReference type="InterPro" id="IPR000734">
    <property type="entry name" value="TAG_lipase"/>
</dbReference>
<feature type="non-terminal residue" evidence="7">
    <location>
        <position position="1"/>
    </location>
</feature>
<dbReference type="PRINTS" id="PR00823">
    <property type="entry name" value="PANCLIPASE"/>
</dbReference>